<evidence type="ECO:0000256" key="5">
    <source>
        <dbReference type="ARBA" id="ARBA00022670"/>
    </source>
</evidence>
<evidence type="ECO:0000256" key="11">
    <source>
        <dbReference type="ARBA" id="ARBA00023180"/>
    </source>
</evidence>
<dbReference type="OMA" id="GKTACGF"/>
<evidence type="ECO:0000256" key="3">
    <source>
        <dbReference type="ARBA" id="ARBA00022536"/>
    </source>
</evidence>
<feature type="domain" description="Peptidase S1" evidence="20">
    <location>
        <begin position="333"/>
        <end position="574"/>
    </location>
</feature>
<dbReference type="Pfam" id="PF00089">
    <property type="entry name" value="Trypsin"/>
    <property type="match status" value="1"/>
</dbReference>
<evidence type="ECO:0000256" key="10">
    <source>
        <dbReference type="ARBA" id="ARBA00023157"/>
    </source>
</evidence>
<dbReference type="GO" id="GO:1901701">
    <property type="term" value="P:cellular response to oxygen-containing compound"/>
    <property type="evidence" value="ECO:0007669"/>
    <property type="project" value="UniProtKB-ARBA"/>
</dbReference>
<dbReference type="Pfam" id="PF00051">
    <property type="entry name" value="Kringle"/>
    <property type="match status" value="1"/>
</dbReference>
<evidence type="ECO:0000313" key="22">
    <source>
        <dbReference type="Proteomes" id="UP000261620"/>
    </source>
</evidence>
<comment type="caution">
    <text evidence="14">Lacks conserved residue(s) required for the propagation of feature annotation.</text>
</comment>
<evidence type="ECO:0000256" key="8">
    <source>
        <dbReference type="ARBA" id="ARBA00022801"/>
    </source>
</evidence>
<feature type="compositionally biased region" description="Low complexity" evidence="17">
    <location>
        <begin position="287"/>
        <end position="300"/>
    </location>
</feature>
<keyword evidence="9 16" id="KW-0720">Serine protease</keyword>
<dbReference type="InterPro" id="IPR033116">
    <property type="entry name" value="TRYPSIN_SER"/>
</dbReference>
<dbReference type="CDD" id="cd00190">
    <property type="entry name" value="Tryp_SPc"/>
    <property type="match status" value="1"/>
</dbReference>
<keyword evidence="3 14" id="KW-0245">EGF-like domain</keyword>
<evidence type="ECO:0000259" key="20">
    <source>
        <dbReference type="PROSITE" id="PS50240"/>
    </source>
</evidence>
<evidence type="ECO:0000256" key="17">
    <source>
        <dbReference type="SAM" id="MobiDB-lite"/>
    </source>
</evidence>
<dbReference type="CDD" id="cd00108">
    <property type="entry name" value="KR"/>
    <property type="match status" value="1"/>
</dbReference>
<dbReference type="CDD" id="cd00054">
    <property type="entry name" value="EGF_CA"/>
    <property type="match status" value="1"/>
</dbReference>
<feature type="domain" description="EGF-like" evidence="18">
    <location>
        <begin position="135"/>
        <end position="171"/>
    </location>
</feature>
<dbReference type="SMART" id="SM00181">
    <property type="entry name" value="EGF"/>
    <property type="match status" value="1"/>
</dbReference>
<dbReference type="InterPro" id="IPR013806">
    <property type="entry name" value="Kringle-like"/>
</dbReference>
<dbReference type="InterPro" id="IPR050127">
    <property type="entry name" value="Serine_Proteases_S1"/>
</dbReference>
<dbReference type="PROSITE" id="PS01186">
    <property type="entry name" value="EGF_2"/>
    <property type="match status" value="2"/>
</dbReference>
<keyword evidence="2" id="KW-0964">Secreted</keyword>
<dbReference type="InterPro" id="IPR000742">
    <property type="entry name" value="EGF"/>
</dbReference>
<dbReference type="Gene3D" id="2.40.10.10">
    <property type="entry name" value="Trypsin-like serine proteases"/>
    <property type="match status" value="1"/>
</dbReference>
<comment type="catalytic activity">
    <reaction evidence="12">
        <text>Preferential cleavage: Arg-|-Xaa, Lys-|-Xaa.</text>
        <dbReference type="EC" id="3.4.21.4"/>
    </reaction>
</comment>
<protein>
    <recommendedName>
        <fullName evidence="13">trypsin</fullName>
        <ecNumber evidence="13">3.4.21.4</ecNumber>
    </recommendedName>
</protein>
<dbReference type="Gene3D" id="2.10.25.10">
    <property type="entry name" value="Laminin"/>
    <property type="match status" value="1"/>
</dbReference>
<evidence type="ECO:0000256" key="4">
    <source>
        <dbReference type="ARBA" id="ARBA00022572"/>
    </source>
</evidence>
<name>A0A3Q4B1P9_MOLML</name>
<dbReference type="GO" id="GO:0006508">
    <property type="term" value="P:proteolysis"/>
    <property type="evidence" value="ECO:0007669"/>
    <property type="project" value="UniProtKB-KW"/>
</dbReference>
<dbReference type="InterPro" id="IPR043504">
    <property type="entry name" value="Peptidase_S1_PA_chymotrypsin"/>
</dbReference>
<dbReference type="GO" id="GO:0005615">
    <property type="term" value="C:extracellular space"/>
    <property type="evidence" value="ECO:0007669"/>
    <property type="project" value="TreeGrafter"/>
</dbReference>
<dbReference type="PROSITE" id="PS00021">
    <property type="entry name" value="KRINGLE_1"/>
    <property type="match status" value="1"/>
</dbReference>
<dbReference type="FunFam" id="2.40.20.10:FF:000001">
    <property type="entry name" value="Urokinase-type plasminogen activator"/>
    <property type="match status" value="1"/>
</dbReference>
<dbReference type="Pfam" id="PF00008">
    <property type="entry name" value="EGF"/>
    <property type="match status" value="1"/>
</dbReference>
<dbReference type="GO" id="GO:0004252">
    <property type="term" value="F:serine-type endopeptidase activity"/>
    <property type="evidence" value="ECO:0007669"/>
    <property type="project" value="UniProtKB-EC"/>
</dbReference>
<keyword evidence="4 15" id="KW-0420">Kringle</keyword>
<dbReference type="PROSITE" id="PS00134">
    <property type="entry name" value="TRYPSIN_HIS"/>
    <property type="match status" value="1"/>
</dbReference>
<evidence type="ECO:0000256" key="16">
    <source>
        <dbReference type="RuleBase" id="RU363034"/>
    </source>
</evidence>
<proteinExistence type="predicted"/>
<dbReference type="SMART" id="SM00179">
    <property type="entry name" value="EGF_CA"/>
    <property type="match status" value="1"/>
</dbReference>
<evidence type="ECO:0000259" key="19">
    <source>
        <dbReference type="PROSITE" id="PS50070"/>
    </source>
</evidence>
<sequence length="578" mass="64119">MKLKLLFVLLLLAVLLILTEVCIHFMYYTAIVIQGETEMKTLLYTVCNSVLDFFYEIVEVVDDEEEDDGHLEWLYDLQEPMQRKPLPQQWGVPSEKQEKMRDRGLCGRGECVLTSSPPYYECKCKAPFQPPDCRTFSVCQPDPCKNGGTCVADGNDFDCQCPPGYRGRFCHVGPDDCYLNDGESYRGNVTETENGDECLQWNSHFIVENRVDPFKSMVNKEGLGPHNFCRNPDGDQMPWCFFRRGPKLFWNYCDVLECSDSTDVVPMEMVPPAPTTARTRPKPRPTARPVPKVVTTKSPPIQKPSEAPPAIPSLPRQFSGCGKAQPKRPITRIFGGLKVNPGGIPWQVSLQVRPKSSNQIFKHVCGGVLIDSCWVLTAGHCIEPNKDMQVVMGGLSLDTDEPADQIIRVAQAMVHENYRETLTAVYNDIALLRLKESSGVCATETQFVKAACLPEDELPDATECTISGWGATEESSLGSNHLLKANVLLINHGRCSEESVYGRVLDISMVCAGHLQGGVDSCQGDSGGPLTCNSNSTSFVYGLVSWGDQCGRQNKPGVYTRVNKFMDWIKSKTQGASP</sequence>
<keyword evidence="10 14" id="KW-1015">Disulfide bond</keyword>
<keyword evidence="5 16" id="KW-0645">Protease</keyword>
<feature type="disulfide bond" evidence="14">
    <location>
        <begin position="161"/>
        <end position="170"/>
    </location>
</feature>
<evidence type="ECO:0000256" key="6">
    <source>
        <dbReference type="ARBA" id="ARBA00022729"/>
    </source>
</evidence>
<keyword evidence="11" id="KW-0325">Glycoprotein</keyword>
<dbReference type="PROSITE" id="PS50070">
    <property type="entry name" value="KRINGLE_2"/>
    <property type="match status" value="1"/>
</dbReference>
<evidence type="ECO:0000256" key="14">
    <source>
        <dbReference type="PROSITE-ProRule" id="PRU00076"/>
    </source>
</evidence>
<dbReference type="InterPro" id="IPR018056">
    <property type="entry name" value="Kringle_CS"/>
</dbReference>
<dbReference type="PANTHER" id="PTHR24264:SF40">
    <property type="entry name" value="HYALURONAN-BINDING PROTEIN 2"/>
    <property type="match status" value="1"/>
</dbReference>
<keyword evidence="6" id="KW-0732">Signal</keyword>
<dbReference type="SUPFAM" id="SSF50494">
    <property type="entry name" value="Trypsin-like serine proteases"/>
    <property type="match status" value="1"/>
</dbReference>
<dbReference type="Gene3D" id="2.40.20.10">
    <property type="entry name" value="Plasminogen Kringle 4"/>
    <property type="match status" value="1"/>
</dbReference>
<dbReference type="InterPro" id="IPR000001">
    <property type="entry name" value="Kringle"/>
</dbReference>
<dbReference type="PROSITE" id="PS00135">
    <property type="entry name" value="TRYPSIN_SER"/>
    <property type="match status" value="1"/>
</dbReference>
<comment type="subcellular location">
    <subcellularLocation>
        <location evidence="1">Secreted</location>
        <location evidence="1">Extracellular space</location>
    </subcellularLocation>
</comment>
<keyword evidence="22" id="KW-1185">Reference proteome</keyword>
<dbReference type="AlphaFoldDB" id="A0A3Q4B1P9"/>
<organism evidence="21 22">
    <name type="scientific">Mola mola</name>
    <name type="common">Ocean sunfish</name>
    <name type="synonym">Tetraodon mola</name>
    <dbReference type="NCBI Taxonomy" id="94237"/>
    <lineage>
        <taxon>Eukaryota</taxon>
        <taxon>Metazoa</taxon>
        <taxon>Chordata</taxon>
        <taxon>Craniata</taxon>
        <taxon>Vertebrata</taxon>
        <taxon>Euteleostomi</taxon>
        <taxon>Actinopterygii</taxon>
        <taxon>Neopterygii</taxon>
        <taxon>Teleostei</taxon>
        <taxon>Neoteleostei</taxon>
        <taxon>Acanthomorphata</taxon>
        <taxon>Eupercaria</taxon>
        <taxon>Tetraodontiformes</taxon>
        <taxon>Molidae</taxon>
        <taxon>Mola</taxon>
    </lineage>
</organism>
<reference evidence="21" key="1">
    <citation type="submission" date="2025-08" db="UniProtKB">
        <authorList>
            <consortium name="Ensembl"/>
        </authorList>
    </citation>
    <scope>IDENTIFICATION</scope>
</reference>
<dbReference type="InterPro" id="IPR001254">
    <property type="entry name" value="Trypsin_dom"/>
</dbReference>
<evidence type="ECO:0000313" key="21">
    <source>
        <dbReference type="Ensembl" id="ENSMMOP00000011300.1"/>
    </source>
</evidence>
<dbReference type="Proteomes" id="UP000261620">
    <property type="component" value="Unplaced"/>
</dbReference>
<dbReference type="InterPro" id="IPR009003">
    <property type="entry name" value="Peptidase_S1_PA"/>
</dbReference>
<keyword evidence="7" id="KW-0677">Repeat</keyword>
<dbReference type="PRINTS" id="PR00018">
    <property type="entry name" value="KRINGLE"/>
</dbReference>
<dbReference type="InterPro" id="IPR001314">
    <property type="entry name" value="Peptidase_S1A"/>
</dbReference>
<dbReference type="PANTHER" id="PTHR24264">
    <property type="entry name" value="TRYPSIN-RELATED"/>
    <property type="match status" value="1"/>
</dbReference>
<evidence type="ECO:0000256" key="7">
    <source>
        <dbReference type="ARBA" id="ARBA00022737"/>
    </source>
</evidence>
<dbReference type="Ensembl" id="ENSMMOT00000011496.1">
    <property type="protein sequence ID" value="ENSMMOP00000011300.1"/>
    <property type="gene ID" value="ENSMMOG00000008697.1"/>
</dbReference>
<dbReference type="STRING" id="94237.ENSMMOP00000011300"/>
<dbReference type="GO" id="GO:0005509">
    <property type="term" value="F:calcium ion binding"/>
    <property type="evidence" value="ECO:0007669"/>
    <property type="project" value="InterPro"/>
</dbReference>
<dbReference type="SUPFAM" id="SSF57440">
    <property type="entry name" value="Kringle-like"/>
    <property type="match status" value="1"/>
</dbReference>
<dbReference type="SMART" id="SM00020">
    <property type="entry name" value="Tryp_SPc"/>
    <property type="match status" value="1"/>
</dbReference>
<dbReference type="PROSITE" id="PS50026">
    <property type="entry name" value="EGF_3"/>
    <property type="match status" value="1"/>
</dbReference>
<evidence type="ECO:0000256" key="12">
    <source>
        <dbReference type="ARBA" id="ARBA00036320"/>
    </source>
</evidence>
<dbReference type="InterPro" id="IPR001881">
    <property type="entry name" value="EGF-like_Ca-bd_dom"/>
</dbReference>
<dbReference type="SMART" id="SM00130">
    <property type="entry name" value="KR"/>
    <property type="match status" value="1"/>
</dbReference>
<evidence type="ECO:0000256" key="15">
    <source>
        <dbReference type="PROSITE-ProRule" id="PRU00121"/>
    </source>
</evidence>
<dbReference type="PROSITE" id="PS00022">
    <property type="entry name" value="EGF_1"/>
    <property type="match status" value="1"/>
</dbReference>
<dbReference type="InterPro" id="IPR018114">
    <property type="entry name" value="TRYPSIN_HIS"/>
</dbReference>
<evidence type="ECO:0000259" key="18">
    <source>
        <dbReference type="PROSITE" id="PS50026"/>
    </source>
</evidence>
<dbReference type="EC" id="3.4.21.4" evidence="13"/>
<dbReference type="GO" id="GO:0033993">
    <property type="term" value="P:response to lipid"/>
    <property type="evidence" value="ECO:0007669"/>
    <property type="project" value="UniProtKB-ARBA"/>
</dbReference>
<evidence type="ECO:0000256" key="1">
    <source>
        <dbReference type="ARBA" id="ARBA00004239"/>
    </source>
</evidence>
<dbReference type="FunFam" id="2.40.10.10:FF:000003">
    <property type="entry name" value="Transmembrane serine protease 3"/>
    <property type="match status" value="1"/>
</dbReference>
<keyword evidence="8 16" id="KW-0378">Hydrolase</keyword>
<dbReference type="PROSITE" id="PS50240">
    <property type="entry name" value="TRYPSIN_DOM"/>
    <property type="match status" value="1"/>
</dbReference>
<evidence type="ECO:0000256" key="9">
    <source>
        <dbReference type="ARBA" id="ARBA00022825"/>
    </source>
</evidence>
<feature type="domain" description="Kringle" evidence="19">
    <location>
        <begin position="176"/>
        <end position="258"/>
    </location>
</feature>
<accession>A0A3Q4B1P9</accession>
<dbReference type="FunFam" id="2.10.25.10:FF:000434">
    <property type="entry name" value="Predicted protein"/>
    <property type="match status" value="1"/>
</dbReference>
<reference evidence="21" key="2">
    <citation type="submission" date="2025-09" db="UniProtKB">
        <authorList>
            <consortium name="Ensembl"/>
        </authorList>
    </citation>
    <scope>IDENTIFICATION</scope>
</reference>
<evidence type="ECO:0000256" key="2">
    <source>
        <dbReference type="ARBA" id="ARBA00022525"/>
    </source>
</evidence>
<feature type="region of interest" description="Disordered" evidence="17">
    <location>
        <begin position="272"/>
        <end position="316"/>
    </location>
</feature>
<dbReference type="PRINTS" id="PR00722">
    <property type="entry name" value="CHYMOTRYPSIN"/>
</dbReference>
<dbReference type="InterPro" id="IPR038178">
    <property type="entry name" value="Kringle_sf"/>
</dbReference>
<evidence type="ECO:0000256" key="13">
    <source>
        <dbReference type="ARBA" id="ARBA00038868"/>
    </source>
</evidence>